<dbReference type="AlphaFoldDB" id="A0A090KIE4"/>
<protein>
    <submittedName>
        <fullName evidence="2">Putative exported protein</fullName>
    </submittedName>
</protein>
<keyword evidence="3" id="KW-1185">Reference proteome</keyword>
<keyword evidence="1" id="KW-0732">Signal</keyword>
<evidence type="ECO:0000313" key="2">
    <source>
        <dbReference type="EMBL" id="CED71304.1"/>
    </source>
</evidence>
<gene>
    <name evidence="2" type="ORF">AWOD_I_1220</name>
</gene>
<feature type="chain" id="PRO_5001858404" evidence="1">
    <location>
        <begin position="20"/>
        <end position="100"/>
    </location>
</feature>
<feature type="signal peptide" evidence="1">
    <location>
        <begin position="1"/>
        <end position="19"/>
    </location>
</feature>
<dbReference type="OrthoDB" id="5906421at2"/>
<dbReference type="EMBL" id="LN554846">
    <property type="protein sequence ID" value="CED71304.1"/>
    <property type="molecule type" value="Genomic_DNA"/>
</dbReference>
<sequence length="100" mass="11040">MKYWLLFICGWSSLSIANAEVDLHSYHSEESLEISDNEIGCSSIVCNKVIESKSVNSAGDFPERNMNETLAGLSNVIFFAGEIGLAENVQEEEPELSPVR</sequence>
<organism evidence="2 3">
    <name type="scientific">Aliivibrio wodanis</name>
    <dbReference type="NCBI Taxonomy" id="80852"/>
    <lineage>
        <taxon>Bacteria</taxon>
        <taxon>Pseudomonadati</taxon>
        <taxon>Pseudomonadota</taxon>
        <taxon>Gammaproteobacteria</taxon>
        <taxon>Vibrionales</taxon>
        <taxon>Vibrionaceae</taxon>
        <taxon>Aliivibrio</taxon>
    </lineage>
</organism>
<dbReference type="GeneID" id="28540783"/>
<accession>A0A090KIE4</accession>
<reference evidence="3" key="1">
    <citation type="submission" date="2014-09" db="EMBL/GenBank/DDBJ databases">
        <authorList>
            <person name="Hjerde E."/>
        </authorList>
    </citation>
    <scope>NUCLEOTIDE SEQUENCE [LARGE SCALE GENOMIC DNA]</scope>
    <source>
        <strain evidence="3">06/09/139</strain>
    </source>
</reference>
<proteinExistence type="predicted"/>
<name>A0A090KIE4_9GAMM</name>
<dbReference type="Proteomes" id="UP000032427">
    <property type="component" value="Chromosome 1"/>
</dbReference>
<evidence type="ECO:0000256" key="1">
    <source>
        <dbReference type="SAM" id="SignalP"/>
    </source>
</evidence>
<dbReference type="HOGENOM" id="CLU_168364_0_0_6"/>
<dbReference type="PATRIC" id="fig|80852.17.peg.1254"/>
<evidence type="ECO:0000313" key="3">
    <source>
        <dbReference type="Proteomes" id="UP000032427"/>
    </source>
</evidence>
<dbReference type="KEGG" id="awd:AWOD_I_1220"/>